<proteinExistence type="predicted"/>
<sequence length="125" mass="14158">MGAEIPLFFSAHMCLALQPNFRHEIDSNMPSSYSIVSINARPAQESGAQLFQSSSDTLQAHIKMQCRFSNCCRYYNKDDHRCKDDQDVMTISSCAAAWQFDRYARGDKDIGMNVANIFIIKIHNG</sequence>
<organism evidence="1 2">
    <name type="scientific">Candidatus Nitrososphaera evergladensis SR1</name>
    <dbReference type="NCBI Taxonomy" id="1459636"/>
    <lineage>
        <taxon>Archaea</taxon>
        <taxon>Nitrososphaerota</taxon>
        <taxon>Nitrososphaeria</taxon>
        <taxon>Nitrososphaerales</taxon>
        <taxon>Nitrososphaeraceae</taxon>
        <taxon>Nitrososphaera</taxon>
    </lineage>
</organism>
<gene>
    <name evidence="1" type="ORF">NTE_00814</name>
</gene>
<evidence type="ECO:0000313" key="1">
    <source>
        <dbReference type="EMBL" id="AIF82892.1"/>
    </source>
</evidence>
<dbReference type="KEGG" id="nev:NTE_00814"/>
<reference evidence="1 2" key="1">
    <citation type="journal article" date="2014" name="PLoS ONE">
        <title>Genome Sequence of Candidatus Nitrososphaera evergladensis from Group I.1b Enriched from Everglades Soil Reveals Novel Genomic Features of the Ammonia-Oxidizing Archaea.</title>
        <authorList>
            <person name="Zhalnina K.V."/>
            <person name="Dias R."/>
            <person name="Leonard M.T."/>
            <person name="Dorr de Quadros P."/>
            <person name="Camargo F.A."/>
            <person name="Drew J.C."/>
            <person name="Farmerie W.G."/>
            <person name="Daroub S.H."/>
            <person name="Triplett E.W."/>
        </authorList>
    </citation>
    <scope>NUCLEOTIDE SEQUENCE [LARGE SCALE GENOMIC DNA]</scope>
    <source>
        <strain evidence="1 2">SR1</strain>
    </source>
</reference>
<accession>A0A075MPW0</accession>
<dbReference type="EMBL" id="CP007174">
    <property type="protein sequence ID" value="AIF82892.1"/>
    <property type="molecule type" value="Genomic_DNA"/>
</dbReference>
<name>A0A075MPW0_9ARCH</name>
<keyword evidence="2" id="KW-1185">Reference proteome</keyword>
<protein>
    <submittedName>
        <fullName evidence="1">Uncharacterized protein</fullName>
    </submittedName>
</protein>
<evidence type="ECO:0000313" key="2">
    <source>
        <dbReference type="Proteomes" id="UP000028194"/>
    </source>
</evidence>
<dbReference type="AlphaFoldDB" id="A0A075MPW0"/>
<dbReference type="STRING" id="1459636.NTE_00814"/>
<dbReference type="HOGENOM" id="CLU_1987510_0_0_2"/>
<dbReference type="Proteomes" id="UP000028194">
    <property type="component" value="Chromosome"/>
</dbReference>